<dbReference type="NCBIfam" id="TIGR03510">
    <property type="entry name" value="XapX"/>
    <property type="match status" value="1"/>
</dbReference>
<dbReference type="EMBL" id="JAPNKE010000002">
    <property type="protein sequence ID" value="MCY1004335.1"/>
    <property type="molecule type" value="Genomic_DNA"/>
</dbReference>
<dbReference type="InterPro" id="IPR020017">
    <property type="entry name" value="XapX_domain"/>
</dbReference>
<name>A0A9X3EJH8_9BACT</name>
<keyword evidence="1" id="KW-1133">Transmembrane helix</keyword>
<dbReference type="Proteomes" id="UP001150924">
    <property type="component" value="Unassembled WGS sequence"/>
</dbReference>
<protein>
    <submittedName>
        <fullName evidence="2">DUF1427 family protein</fullName>
    </submittedName>
</protein>
<comment type="caution">
    <text evidence="2">The sequence shown here is derived from an EMBL/GenBank/DDBJ whole genome shotgun (WGS) entry which is preliminary data.</text>
</comment>
<dbReference type="AlphaFoldDB" id="A0A9X3EJH8"/>
<gene>
    <name evidence="2" type="ORF">OV079_01890</name>
</gene>
<sequence>MKLYLLSLGVGVLVGVLYSVLNVRSPAPPIVALLGLFGMLLGEQVGPIARRLLAGEPLSAAWFSRECAPKITGVPAPEPDHGDHAPR</sequence>
<evidence type="ECO:0000256" key="1">
    <source>
        <dbReference type="SAM" id="Phobius"/>
    </source>
</evidence>
<proteinExistence type="predicted"/>
<dbReference type="InterPro" id="IPR009872">
    <property type="entry name" value="DUF1427"/>
</dbReference>
<keyword evidence="1" id="KW-0812">Transmembrane</keyword>
<reference evidence="2" key="1">
    <citation type="submission" date="2022-11" db="EMBL/GenBank/DDBJ databases">
        <title>Minimal conservation of predation-associated metabolite biosynthetic gene clusters underscores biosynthetic potential of Myxococcota including descriptions for ten novel species: Archangium lansinium sp. nov., Myxococcus landrumus sp. nov., Nannocystis bai.</title>
        <authorList>
            <person name="Ahearne A."/>
            <person name="Stevens C."/>
            <person name="Phillips K."/>
        </authorList>
    </citation>
    <scope>NUCLEOTIDE SEQUENCE</scope>
    <source>
        <strain evidence="2">Na p29</strain>
    </source>
</reference>
<keyword evidence="3" id="KW-1185">Reference proteome</keyword>
<keyword evidence="1" id="KW-0472">Membrane</keyword>
<evidence type="ECO:0000313" key="3">
    <source>
        <dbReference type="Proteomes" id="UP001150924"/>
    </source>
</evidence>
<evidence type="ECO:0000313" key="2">
    <source>
        <dbReference type="EMBL" id="MCY1004335.1"/>
    </source>
</evidence>
<organism evidence="2 3">
    <name type="scientific">Nannocystis pusilla</name>
    <dbReference type="NCBI Taxonomy" id="889268"/>
    <lineage>
        <taxon>Bacteria</taxon>
        <taxon>Pseudomonadati</taxon>
        <taxon>Myxococcota</taxon>
        <taxon>Polyangia</taxon>
        <taxon>Nannocystales</taxon>
        <taxon>Nannocystaceae</taxon>
        <taxon>Nannocystis</taxon>
    </lineage>
</organism>
<dbReference type="RefSeq" id="WP_267765875.1">
    <property type="nucleotide sequence ID" value="NZ_CP185339.1"/>
</dbReference>
<accession>A0A9X3EJH8</accession>
<feature type="transmembrane region" description="Helical" evidence="1">
    <location>
        <begin position="29"/>
        <end position="49"/>
    </location>
</feature>
<dbReference type="Pfam" id="PF07235">
    <property type="entry name" value="DUF1427"/>
    <property type="match status" value="1"/>
</dbReference>